<dbReference type="Proteomes" id="UP000193144">
    <property type="component" value="Unassembled WGS sequence"/>
</dbReference>
<protein>
    <submittedName>
        <fullName evidence="1">Uncharacterized protein</fullName>
    </submittedName>
</protein>
<evidence type="ECO:0000313" key="1">
    <source>
        <dbReference type="EMBL" id="ORX99616.1"/>
    </source>
</evidence>
<dbReference type="AlphaFoldDB" id="A0A1Y1YPC9"/>
<proteinExistence type="predicted"/>
<evidence type="ECO:0000313" key="2">
    <source>
        <dbReference type="Proteomes" id="UP000193144"/>
    </source>
</evidence>
<sequence length="331" mass="36006">MSQARDSGPRASFRRVGFGRQVSYIPRFGSPMRQQKQSFPALAGPGLPSRQAALSFNLPQGLQAMQHWVAASCVGIAESQHGGDIHFRVGMGSRPTGFDETHVACQGRCSCAHTPAWRSSMEVCFPHVLITSPVFKPWVGMALLRASGSELHVLGALCLSLLTNAYAKHGGVSQDVARFYAMGKLATTTLRPTLPQCLLEAYLHAFLGMVKRNTSTITTFKLGGQCPSIILKRNSSSLFFLLPRLVACWFYGKTQRVPINHRVFETSRARSDTSTSPVRSDISSALYVGSNSVLSHHIISVRATSSGGKSYGRSPLAHFEDNAILCMFSLT</sequence>
<gene>
    <name evidence="1" type="ORF">BCR34DRAFT_124122</name>
</gene>
<name>A0A1Y1YPC9_9PLEO</name>
<accession>A0A1Y1YPC9</accession>
<comment type="caution">
    <text evidence="1">The sequence shown here is derived from an EMBL/GenBank/DDBJ whole genome shotgun (WGS) entry which is preliminary data.</text>
</comment>
<reference evidence="1 2" key="1">
    <citation type="submission" date="2016-07" db="EMBL/GenBank/DDBJ databases">
        <title>Pervasive Adenine N6-methylation of Active Genes in Fungi.</title>
        <authorList>
            <consortium name="DOE Joint Genome Institute"/>
            <person name="Mondo S.J."/>
            <person name="Dannebaum R.O."/>
            <person name="Kuo R.C."/>
            <person name="Labutti K."/>
            <person name="Haridas S."/>
            <person name="Kuo A."/>
            <person name="Salamov A."/>
            <person name="Ahrendt S.R."/>
            <person name="Lipzen A."/>
            <person name="Sullivan W."/>
            <person name="Andreopoulos W.B."/>
            <person name="Clum A."/>
            <person name="Lindquist E."/>
            <person name="Daum C."/>
            <person name="Ramamoorthy G.K."/>
            <person name="Gryganskyi A."/>
            <person name="Culley D."/>
            <person name="Magnuson J.K."/>
            <person name="James T.Y."/>
            <person name="O'Malley M.A."/>
            <person name="Stajich J.E."/>
            <person name="Spatafora J.W."/>
            <person name="Visel A."/>
            <person name="Grigoriev I.V."/>
        </authorList>
    </citation>
    <scope>NUCLEOTIDE SEQUENCE [LARGE SCALE GENOMIC DNA]</scope>
    <source>
        <strain evidence="1 2">CBS 115471</strain>
    </source>
</reference>
<dbReference type="EMBL" id="MCFA01000195">
    <property type="protein sequence ID" value="ORX99616.1"/>
    <property type="molecule type" value="Genomic_DNA"/>
</dbReference>
<keyword evidence="2" id="KW-1185">Reference proteome</keyword>
<organism evidence="1 2">
    <name type="scientific">Clohesyomyces aquaticus</name>
    <dbReference type="NCBI Taxonomy" id="1231657"/>
    <lineage>
        <taxon>Eukaryota</taxon>
        <taxon>Fungi</taxon>
        <taxon>Dikarya</taxon>
        <taxon>Ascomycota</taxon>
        <taxon>Pezizomycotina</taxon>
        <taxon>Dothideomycetes</taxon>
        <taxon>Pleosporomycetidae</taxon>
        <taxon>Pleosporales</taxon>
        <taxon>Lindgomycetaceae</taxon>
        <taxon>Clohesyomyces</taxon>
    </lineage>
</organism>